<accession>A0A6F9E369</accession>
<dbReference type="EMBL" id="LR792683">
    <property type="protein sequence ID" value="CAB3392177.1"/>
    <property type="molecule type" value="Genomic_DNA"/>
</dbReference>
<evidence type="ECO:0000313" key="1">
    <source>
        <dbReference type="EMBL" id="CAB3392177.1"/>
    </source>
</evidence>
<gene>
    <name evidence="1" type="ORF">COOX1_1280</name>
</gene>
<evidence type="ECO:0000313" key="2">
    <source>
        <dbReference type="Proteomes" id="UP000502196"/>
    </source>
</evidence>
<dbReference type="Proteomes" id="UP000502196">
    <property type="component" value="Chromosome"/>
</dbReference>
<proteinExistence type="predicted"/>
<reference evidence="1 2" key="1">
    <citation type="submission" date="2020-04" db="EMBL/GenBank/DDBJ databases">
        <authorList>
            <person name="Hogendoorn C."/>
        </authorList>
    </citation>
    <scope>NUCLEOTIDE SEQUENCE [LARGE SCALE GENOMIC DNA]</scope>
    <source>
        <strain evidence="1">COOX1</strain>
    </source>
</reference>
<protein>
    <submittedName>
        <fullName evidence="1">Uncharacterized protein</fullName>
    </submittedName>
</protein>
<name>A0A6F9E369_9BACL</name>
<sequence>MTPLLELEDVLPSELIKELREANQIRKFPAHYFWFERAHLMFSVPDVLQLLAELDVYAKLFEHLDAIISGRLAAKRKEFGFSDEFLQHAKNLVLAGMVEPLPSKQIIVNLQNKLRKLQRLIRVWEVTVNGGGETLVFELSDRSLW</sequence>
<organism evidence="1 2">
    <name type="scientific">Kyrpidia spormannii</name>
    <dbReference type="NCBI Taxonomy" id="2055160"/>
    <lineage>
        <taxon>Bacteria</taxon>
        <taxon>Bacillati</taxon>
        <taxon>Bacillota</taxon>
        <taxon>Bacilli</taxon>
        <taxon>Bacillales</taxon>
        <taxon>Alicyclobacillaceae</taxon>
        <taxon>Kyrpidia</taxon>
    </lineage>
</organism>
<dbReference type="AlphaFoldDB" id="A0A6F9E369"/>